<name>A0A2G9IHI3_PREIN</name>
<evidence type="ECO:0000313" key="2">
    <source>
        <dbReference type="EMBL" id="ATV53204.1"/>
    </source>
</evidence>
<dbReference type="Pfam" id="PF09832">
    <property type="entry name" value="DUF2059"/>
    <property type="match status" value="1"/>
</dbReference>
<gene>
    <name evidence="2" type="ORF">CTM50_09270</name>
    <name evidence="3" type="ORF">CUC04_07345</name>
</gene>
<reference evidence="2 4" key="1">
    <citation type="submission" date="2017-11" db="EMBL/GenBank/DDBJ databases">
        <title>Genome sequencing of Prevotella intermedia KCOM 2033.</title>
        <authorList>
            <person name="Kook J.-K."/>
            <person name="Park S.-N."/>
            <person name="Lim Y.K."/>
        </authorList>
    </citation>
    <scope>NUCLEOTIDE SEQUENCE [LARGE SCALE GENOMIC DNA]</scope>
    <source>
        <strain evidence="2 4">KCOM 2033</strain>
    </source>
</reference>
<evidence type="ECO:0000313" key="3">
    <source>
        <dbReference type="EMBL" id="PIN29217.1"/>
    </source>
</evidence>
<sequence length="162" mass="18662">MKKLFFSFLFVAFAVIPYGLKAQNIEKQKDSNVAFVKAVDKFMEVSGAKTTVKTQFPLVMNSLRRALKGVPDEIIAKIEDKAQVIFVKKAVEFYAPFYERYYTLEEIKKLIVFYETDLGRKVARTAPLIMKDVYQAGEQLGKLVRQEIIEELKAEGYDMNKL</sequence>
<feature type="domain" description="DUF2059" evidence="1">
    <location>
        <begin position="91"/>
        <end position="142"/>
    </location>
</feature>
<proteinExistence type="predicted"/>
<dbReference type="AlphaFoldDB" id="A0A2G9IHI3"/>
<evidence type="ECO:0000313" key="4">
    <source>
        <dbReference type="Proteomes" id="UP000229323"/>
    </source>
</evidence>
<dbReference type="RefSeq" id="WP_099977099.1">
    <property type="nucleotide sequence ID" value="NZ_CP024696.1"/>
</dbReference>
<evidence type="ECO:0000313" key="5">
    <source>
        <dbReference type="Proteomes" id="UP000230500"/>
    </source>
</evidence>
<protein>
    <recommendedName>
        <fullName evidence="1">DUF2059 domain-containing protein</fullName>
    </recommendedName>
</protein>
<dbReference type="Proteomes" id="UP000230500">
    <property type="component" value="Unassembled WGS sequence"/>
</dbReference>
<evidence type="ECO:0000259" key="1">
    <source>
        <dbReference type="Pfam" id="PF09832"/>
    </source>
</evidence>
<reference evidence="3 5" key="2">
    <citation type="submission" date="2017-11" db="EMBL/GenBank/DDBJ databases">
        <title>Genome sequencing of Prevotella intermedia KCOM 2069.</title>
        <authorList>
            <person name="Kook J.-K."/>
            <person name="Park S.-N."/>
            <person name="Lim Y.K."/>
        </authorList>
    </citation>
    <scope>NUCLEOTIDE SEQUENCE [LARGE SCALE GENOMIC DNA]</scope>
    <source>
        <strain evidence="3 5">KCOM 2069</strain>
    </source>
</reference>
<dbReference type="EMBL" id="CP024696">
    <property type="protein sequence ID" value="ATV53204.1"/>
    <property type="molecule type" value="Genomic_DNA"/>
</dbReference>
<dbReference type="EMBL" id="PESN01000001">
    <property type="protein sequence ID" value="PIN29217.1"/>
    <property type="molecule type" value="Genomic_DNA"/>
</dbReference>
<organism evidence="3 5">
    <name type="scientific">Prevotella intermedia</name>
    <dbReference type="NCBI Taxonomy" id="28131"/>
    <lineage>
        <taxon>Bacteria</taxon>
        <taxon>Pseudomonadati</taxon>
        <taxon>Bacteroidota</taxon>
        <taxon>Bacteroidia</taxon>
        <taxon>Bacteroidales</taxon>
        <taxon>Prevotellaceae</taxon>
        <taxon>Prevotella</taxon>
    </lineage>
</organism>
<dbReference type="Proteomes" id="UP000229323">
    <property type="component" value="Chromosome"/>
</dbReference>
<dbReference type="InterPro" id="IPR018637">
    <property type="entry name" value="DUF2059"/>
</dbReference>
<accession>A0A2G9IHI3</accession>